<evidence type="ECO:0000313" key="1">
    <source>
        <dbReference type="EMBL" id="QDX93667.1"/>
    </source>
</evidence>
<name>A0A502IVE9_BRELA</name>
<evidence type="ECO:0000313" key="2">
    <source>
        <dbReference type="Proteomes" id="UP000319432"/>
    </source>
</evidence>
<keyword evidence="2" id="KW-1185">Reference proteome</keyword>
<dbReference type="EMBL" id="CP033464">
    <property type="protein sequence ID" value="QDX93667.1"/>
    <property type="molecule type" value="Genomic_DNA"/>
</dbReference>
<dbReference type="Proteomes" id="UP000319432">
    <property type="component" value="Chromosome"/>
</dbReference>
<organism evidence="1 2">
    <name type="scientific">Brevibacillus laterosporus</name>
    <name type="common">Bacillus laterosporus</name>
    <dbReference type="NCBI Taxonomy" id="1465"/>
    <lineage>
        <taxon>Bacteria</taxon>
        <taxon>Bacillati</taxon>
        <taxon>Bacillota</taxon>
        <taxon>Bacilli</taxon>
        <taxon>Bacillales</taxon>
        <taxon>Paenibacillaceae</taxon>
        <taxon>Brevibacillus</taxon>
    </lineage>
</organism>
<dbReference type="OrthoDB" id="2679965at2"/>
<sequence>MQWVMDVTMFLITLFILAGVFRSFKARNKFATAFGLVSLAVFVYADFLILKFATVA</sequence>
<dbReference type="AlphaFoldDB" id="A0A502IVE9"/>
<gene>
    <name evidence="1" type="ORF">EEL30_16015</name>
</gene>
<dbReference type="InterPro" id="IPR024490">
    <property type="entry name" value="DUF2759"/>
</dbReference>
<protein>
    <submittedName>
        <fullName evidence="1">DUF2759 family protein</fullName>
    </submittedName>
</protein>
<reference evidence="1 2" key="1">
    <citation type="submission" date="2018-11" db="EMBL/GenBank/DDBJ databases">
        <title>Phylogenetic determinants of toxin gene distribution in genomes of Brevibacillus laterosporus.</title>
        <authorList>
            <person name="Glare T.R."/>
            <person name="Durrant A."/>
            <person name="Berry C."/>
            <person name="Palma L."/>
            <person name="Ormskirk M."/>
            <person name="Cox M.O."/>
        </authorList>
    </citation>
    <scope>NUCLEOTIDE SEQUENCE [LARGE SCALE GENOMIC DNA]</scope>
    <source>
        <strain evidence="1 2">1821L</strain>
    </source>
</reference>
<accession>A0A502IVE9</accession>
<proteinExistence type="predicted"/>
<dbReference type="Pfam" id="PF10958">
    <property type="entry name" value="DUF2759"/>
    <property type="match status" value="1"/>
</dbReference>